<organism evidence="2 3">
    <name type="scientific">Sphingomonas crocodyli</name>
    <dbReference type="NCBI Taxonomy" id="1979270"/>
    <lineage>
        <taxon>Bacteria</taxon>
        <taxon>Pseudomonadati</taxon>
        <taxon>Pseudomonadota</taxon>
        <taxon>Alphaproteobacteria</taxon>
        <taxon>Sphingomonadales</taxon>
        <taxon>Sphingomonadaceae</taxon>
        <taxon>Sphingomonas</taxon>
    </lineage>
</organism>
<reference evidence="2 3" key="1">
    <citation type="submission" date="2019-01" db="EMBL/GenBank/DDBJ databases">
        <authorList>
            <person name="Chen W.-M."/>
        </authorList>
    </citation>
    <scope>NUCLEOTIDE SEQUENCE [LARGE SCALE GENOMIC DNA]</scope>
    <source>
        <strain evidence="2 3">CCP-7</strain>
    </source>
</reference>
<evidence type="ECO:0000313" key="3">
    <source>
        <dbReference type="Proteomes" id="UP000282971"/>
    </source>
</evidence>
<keyword evidence="3" id="KW-1185">Reference proteome</keyword>
<feature type="domain" description="Tip attachment protein J" evidence="1">
    <location>
        <begin position="37"/>
        <end position="177"/>
    </location>
</feature>
<name>A0A437M6R3_9SPHN</name>
<protein>
    <recommendedName>
        <fullName evidence="1">Tip attachment protein J domain-containing protein</fullName>
    </recommendedName>
</protein>
<dbReference type="Pfam" id="PF13550">
    <property type="entry name" value="Phage-tail_3"/>
    <property type="match status" value="1"/>
</dbReference>
<evidence type="ECO:0000313" key="2">
    <source>
        <dbReference type="EMBL" id="RVT93400.1"/>
    </source>
</evidence>
<sequence>MADEGAVPVAAIVGELGGAEVAASGAASVDGYAVSGDSVRGAIEALMLIEPMGARDDGAVLRLDAAGAAPVTIAAGDLGANGGERRMVRREEAAQGAGKLPDEISITYYEPDRDWQAGLQRARRRGGAVRTDARELPAAMAAGQAKAIAERELGRVWTERRGLKVMLPWRYLDLRPGMAVWSLADALWVYRVDDDWAIGELPVAKVIIGGNPVLGARRPAISDPAGGATIDVQARNAIVGLLDAARAHGLISA</sequence>
<dbReference type="InterPro" id="IPR032876">
    <property type="entry name" value="J_dom"/>
</dbReference>
<dbReference type="Proteomes" id="UP000282971">
    <property type="component" value="Unassembled WGS sequence"/>
</dbReference>
<dbReference type="EMBL" id="SACN01000001">
    <property type="protein sequence ID" value="RVT93400.1"/>
    <property type="molecule type" value="Genomic_DNA"/>
</dbReference>
<dbReference type="OrthoDB" id="564699at2"/>
<accession>A0A437M6R3</accession>
<gene>
    <name evidence="2" type="ORF">EOD43_05855</name>
</gene>
<evidence type="ECO:0000259" key="1">
    <source>
        <dbReference type="Pfam" id="PF13550"/>
    </source>
</evidence>
<dbReference type="RefSeq" id="WP_127741964.1">
    <property type="nucleotide sequence ID" value="NZ_SACN01000001.1"/>
</dbReference>
<comment type="caution">
    <text evidence="2">The sequence shown here is derived from an EMBL/GenBank/DDBJ whole genome shotgun (WGS) entry which is preliminary data.</text>
</comment>
<proteinExistence type="predicted"/>
<dbReference type="AlphaFoldDB" id="A0A437M6R3"/>